<dbReference type="AlphaFoldDB" id="A0AAW7PZK4"/>
<sequence>MNKNDLLNIEISLEGIKILHNVVNKKSNMNEYRHFVEVEKKSININCLKIPEIDDYKQLHGIENYGEIIPSHLFSFLRQQYNVNLKE</sequence>
<accession>A0AAW7PZK4</accession>
<evidence type="ECO:0000313" key="2">
    <source>
        <dbReference type="Proteomes" id="UP001170288"/>
    </source>
</evidence>
<reference evidence="1" key="1">
    <citation type="submission" date="2022-12" db="EMBL/GenBank/DDBJ databases">
        <authorList>
            <person name="Uljanovas D."/>
        </authorList>
    </citation>
    <scope>NUCLEOTIDE SEQUENCE</scope>
    <source>
        <strain evidence="1">RCM69</strain>
    </source>
</reference>
<evidence type="ECO:0000313" key="1">
    <source>
        <dbReference type="EMBL" id="MDN5071447.1"/>
    </source>
</evidence>
<organism evidence="1 2">
    <name type="scientific">Aliarcobacter butzleri</name>
    <dbReference type="NCBI Taxonomy" id="28197"/>
    <lineage>
        <taxon>Bacteria</taxon>
        <taxon>Pseudomonadati</taxon>
        <taxon>Campylobacterota</taxon>
        <taxon>Epsilonproteobacteria</taxon>
        <taxon>Campylobacterales</taxon>
        <taxon>Arcobacteraceae</taxon>
        <taxon>Aliarcobacter</taxon>
    </lineage>
</organism>
<dbReference type="EMBL" id="JAPZCX010000020">
    <property type="protein sequence ID" value="MDN5071447.1"/>
    <property type="molecule type" value="Genomic_DNA"/>
</dbReference>
<protein>
    <submittedName>
        <fullName evidence="1">Uncharacterized protein</fullName>
    </submittedName>
</protein>
<reference evidence="1" key="2">
    <citation type="journal article" date="2023" name="Microorganisms">
        <title>Genomic Characterization of Arcobacter butzleri Strains Isolated from Various Sources in Lithuania.</title>
        <authorList>
            <person name="Uljanovas D."/>
            <person name="Golz G."/>
            <person name="Fleischmann S."/>
            <person name="Kudirkiene E."/>
            <person name="Kasetiene N."/>
            <person name="Grineviciene A."/>
            <person name="Tamuleviciene E."/>
            <person name="Aksomaitiene J."/>
            <person name="Alter T."/>
            <person name="Malakauskas M."/>
        </authorList>
    </citation>
    <scope>NUCLEOTIDE SEQUENCE</scope>
    <source>
        <strain evidence="1">RCM69</strain>
    </source>
</reference>
<comment type="caution">
    <text evidence="1">The sequence shown here is derived from an EMBL/GenBank/DDBJ whole genome shotgun (WGS) entry which is preliminary data.</text>
</comment>
<dbReference type="Proteomes" id="UP001170288">
    <property type="component" value="Unassembled WGS sequence"/>
</dbReference>
<dbReference type="RefSeq" id="WP_301372590.1">
    <property type="nucleotide sequence ID" value="NZ_JAPZCX010000020.1"/>
</dbReference>
<proteinExistence type="predicted"/>
<name>A0AAW7PZK4_9BACT</name>
<gene>
    <name evidence="1" type="ORF">O8C76_10485</name>
</gene>